<sequence length="337" mass="36324">MTRSPRASRHRHDPTRRKLLGASAALALGPALGATLAHAQAPFPVRPITIWLPWPAGGATDLTFRILADGVSRRLGQKVLVENRGGAGGTLAMPIIQQAQPDGYTLAQLPQTVLRAPWTRKVLWDPIRDTTPIIQISGVTFGIVVPANSPFRSLDDLFAWAKAHPGELNIATNGTGTTPHVVMDDLFGRRGLTFNHVPYKGTAEQMIAVSTGQVQVGVNSNGFGPFVDSGRLRLLVTFGEHRTKRWPNVPTLKELGHGIVATSPYGIVGPAGIPAPIVATLHDAFRAAMNDPAHVAELAVYDQELAYLGPQEYGRALKVSYETERKVVERMGLAKSE</sequence>
<name>A0ABU9CBT3_9BURK</name>
<dbReference type="Proteomes" id="UP001365405">
    <property type="component" value="Unassembled WGS sequence"/>
</dbReference>
<keyword evidence="4" id="KW-1185">Reference proteome</keyword>
<dbReference type="RefSeq" id="WP_341409013.1">
    <property type="nucleotide sequence ID" value="NZ_JBBUTH010000001.1"/>
</dbReference>
<protein>
    <submittedName>
        <fullName evidence="3">Tripartite tricarboxylate transporter substrate binding protein</fullName>
    </submittedName>
</protein>
<organism evidence="3 4">
    <name type="scientific">Pseudaquabacterium inlustre</name>
    <dbReference type="NCBI Taxonomy" id="2984192"/>
    <lineage>
        <taxon>Bacteria</taxon>
        <taxon>Pseudomonadati</taxon>
        <taxon>Pseudomonadota</taxon>
        <taxon>Betaproteobacteria</taxon>
        <taxon>Burkholderiales</taxon>
        <taxon>Sphaerotilaceae</taxon>
        <taxon>Pseudaquabacterium</taxon>
    </lineage>
</organism>
<evidence type="ECO:0000256" key="1">
    <source>
        <dbReference type="ARBA" id="ARBA00006987"/>
    </source>
</evidence>
<evidence type="ECO:0000313" key="4">
    <source>
        <dbReference type="Proteomes" id="UP001365405"/>
    </source>
</evidence>
<comment type="caution">
    <text evidence="3">The sequence shown here is derived from an EMBL/GenBank/DDBJ whole genome shotgun (WGS) entry which is preliminary data.</text>
</comment>
<dbReference type="Gene3D" id="3.40.190.10">
    <property type="entry name" value="Periplasmic binding protein-like II"/>
    <property type="match status" value="1"/>
</dbReference>
<feature type="signal peptide" evidence="2">
    <location>
        <begin position="1"/>
        <end position="39"/>
    </location>
</feature>
<comment type="similarity">
    <text evidence="1">Belongs to the UPF0065 (bug) family.</text>
</comment>
<proteinExistence type="inferred from homology"/>
<dbReference type="PANTHER" id="PTHR42928:SF5">
    <property type="entry name" value="BLR1237 PROTEIN"/>
    <property type="match status" value="1"/>
</dbReference>
<feature type="chain" id="PRO_5046473898" evidence="2">
    <location>
        <begin position="40"/>
        <end position="337"/>
    </location>
</feature>
<dbReference type="EMBL" id="JBBUTH010000001">
    <property type="protein sequence ID" value="MEK8049345.1"/>
    <property type="molecule type" value="Genomic_DNA"/>
</dbReference>
<dbReference type="Gene3D" id="3.40.190.150">
    <property type="entry name" value="Bordetella uptake gene, domain 1"/>
    <property type="match status" value="1"/>
</dbReference>
<evidence type="ECO:0000313" key="3">
    <source>
        <dbReference type="EMBL" id="MEK8049345.1"/>
    </source>
</evidence>
<accession>A0ABU9CBT3</accession>
<dbReference type="InterPro" id="IPR005064">
    <property type="entry name" value="BUG"/>
</dbReference>
<gene>
    <name evidence="3" type="ORF">AACH10_03745</name>
</gene>
<dbReference type="InterPro" id="IPR042100">
    <property type="entry name" value="Bug_dom1"/>
</dbReference>
<dbReference type="PIRSF" id="PIRSF017082">
    <property type="entry name" value="YflP"/>
    <property type="match status" value="1"/>
</dbReference>
<keyword evidence="2" id="KW-0732">Signal</keyword>
<dbReference type="PROSITE" id="PS51318">
    <property type="entry name" value="TAT"/>
    <property type="match status" value="1"/>
</dbReference>
<dbReference type="Pfam" id="PF03401">
    <property type="entry name" value="TctC"/>
    <property type="match status" value="1"/>
</dbReference>
<dbReference type="CDD" id="cd07012">
    <property type="entry name" value="PBP2_Bug_TTT"/>
    <property type="match status" value="1"/>
</dbReference>
<evidence type="ECO:0000256" key="2">
    <source>
        <dbReference type="SAM" id="SignalP"/>
    </source>
</evidence>
<reference evidence="3 4" key="1">
    <citation type="submission" date="2024-04" db="EMBL/GenBank/DDBJ databases">
        <title>Novel species of the genus Ideonella isolated from streams.</title>
        <authorList>
            <person name="Lu H."/>
        </authorList>
    </citation>
    <scope>NUCLEOTIDE SEQUENCE [LARGE SCALE GENOMIC DNA]</scope>
    <source>
        <strain evidence="3 4">DXS22W</strain>
    </source>
</reference>
<dbReference type="InterPro" id="IPR006311">
    <property type="entry name" value="TAT_signal"/>
</dbReference>
<dbReference type="SUPFAM" id="SSF53850">
    <property type="entry name" value="Periplasmic binding protein-like II"/>
    <property type="match status" value="1"/>
</dbReference>
<dbReference type="PANTHER" id="PTHR42928">
    <property type="entry name" value="TRICARBOXYLATE-BINDING PROTEIN"/>
    <property type="match status" value="1"/>
</dbReference>